<dbReference type="InterPro" id="IPR009057">
    <property type="entry name" value="Homeodomain-like_sf"/>
</dbReference>
<dbReference type="AlphaFoldDB" id="A0A371PEH7"/>
<feature type="domain" description="HTH araC/xylS-type" evidence="8">
    <location>
        <begin position="177"/>
        <end position="275"/>
    </location>
</feature>
<keyword evidence="7" id="KW-0804">Transcription</keyword>
<dbReference type="SUPFAM" id="SSF46689">
    <property type="entry name" value="Homeodomain-like"/>
    <property type="match status" value="2"/>
</dbReference>
<comment type="subcellular location">
    <subcellularLocation>
        <location evidence="1">Cell envelope</location>
    </subcellularLocation>
</comment>
<evidence type="ECO:0000256" key="7">
    <source>
        <dbReference type="ARBA" id="ARBA00023163"/>
    </source>
</evidence>
<keyword evidence="11" id="KW-1185">Reference proteome</keyword>
<protein>
    <submittedName>
        <fullName evidence="10">AraC family transcriptional regulator</fullName>
    </submittedName>
</protein>
<dbReference type="PANTHER" id="PTHR30532:SF26">
    <property type="entry name" value="IRON(3+)-HYDROXAMATE-BINDING PROTEIN FHUD"/>
    <property type="match status" value="1"/>
</dbReference>
<accession>A0A371PEH7</accession>
<proteinExistence type="inferred from homology"/>
<organism evidence="10 11">
    <name type="scientific">Paenibacillus paeoniae</name>
    <dbReference type="NCBI Taxonomy" id="2292705"/>
    <lineage>
        <taxon>Bacteria</taxon>
        <taxon>Bacillati</taxon>
        <taxon>Bacillota</taxon>
        <taxon>Bacilli</taxon>
        <taxon>Bacillales</taxon>
        <taxon>Paenibacillaceae</taxon>
        <taxon>Paenibacillus</taxon>
    </lineage>
</organism>
<dbReference type="SUPFAM" id="SSF53807">
    <property type="entry name" value="Helical backbone' metal receptor"/>
    <property type="match status" value="1"/>
</dbReference>
<dbReference type="PROSITE" id="PS01124">
    <property type="entry name" value="HTH_ARAC_FAMILY_2"/>
    <property type="match status" value="1"/>
</dbReference>
<name>A0A371PEH7_9BACL</name>
<keyword evidence="5" id="KW-0805">Transcription regulation</keyword>
<evidence type="ECO:0000259" key="9">
    <source>
        <dbReference type="PROSITE" id="PS50983"/>
    </source>
</evidence>
<feature type="domain" description="Fe/B12 periplasmic-binding" evidence="9">
    <location>
        <begin position="393"/>
        <end position="658"/>
    </location>
</feature>
<dbReference type="EMBL" id="QUBQ01000003">
    <property type="protein sequence ID" value="REK74289.1"/>
    <property type="molecule type" value="Genomic_DNA"/>
</dbReference>
<evidence type="ECO:0000259" key="8">
    <source>
        <dbReference type="PROSITE" id="PS01124"/>
    </source>
</evidence>
<evidence type="ECO:0000256" key="2">
    <source>
        <dbReference type="ARBA" id="ARBA00008814"/>
    </source>
</evidence>
<dbReference type="Gene3D" id="3.40.50.1980">
    <property type="entry name" value="Nitrogenase molybdenum iron protein domain"/>
    <property type="match status" value="2"/>
</dbReference>
<keyword evidence="6" id="KW-0238">DNA-binding</keyword>
<keyword evidence="4" id="KW-0732">Signal</keyword>
<dbReference type="PROSITE" id="PS50983">
    <property type="entry name" value="FE_B12_PBP"/>
    <property type="match status" value="1"/>
</dbReference>
<evidence type="ECO:0000256" key="5">
    <source>
        <dbReference type="ARBA" id="ARBA00023015"/>
    </source>
</evidence>
<gene>
    <name evidence="10" type="ORF">DX130_17280</name>
</gene>
<dbReference type="Gene3D" id="2.60.120.10">
    <property type="entry name" value="Jelly Rolls"/>
    <property type="match status" value="1"/>
</dbReference>
<evidence type="ECO:0000256" key="3">
    <source>
        <dbReference type="ARBA" id="ARBA00022448"/>
    </source>
</evidence>
<dbReference type="RefSeq" id="WP_116047517.1">
    <property type="nucleotide sequence ID" value="NZ_QUBQ01000003.1"/>
</dbReference>
<dbReference type="SMART" id="SM00342">
    <property type="entry name" value="HTH_ARAC"/>
    <property type="match status" value="1"/>
</dbReference>
<dbReference type="PANTHER" id="PTHR30532">
    <property type="entry name" value="IRON III DICITRATE-BINDING PERIPLASMIC PROTEIN"/>
    <property type="match status" value="1"/>
</dbReference>
<dbReference type="OrthoDB" id="2652069at2"/>
<dbReference type="Pfam" id="PF12833">
    <property type="entry name" value="HTH_18"/>
    <property type="match status" value="1"/>
</dbReference>
<dbReference type="Gene3D" id="1.10.10.60">
    <property type="entry name" value="Homeodomain-like"/>
    <property type="match status" value="2"/>
</dbReference>
<dbReference type="SUPFAM" id="SSF51182">
    <property type="entry name" value="RmlC-like cupins"/>
    <property type="match status" value="1"/>
</dbReference>
<keyword evidence="3" id="KW-0813">Transport</keyword>
<dbReference type="GO" id="GO:0030288">
    <property type="term" value="C:outer membrane-bounded periplasmic space"/>
    <property type="evidence" value="ECO:0007669"/>
    <property type="project" value="TreeGrafter"/>
</dbReference>
<comment type="similarity">
    <text evidence="2">Belongs to the bacterial solute-binding protein 8 family.</text>
</comment>
<dbReference type="InterPro" id="IPR018060">
    <property type="entry name" value="HTH_AraC"/>
</dbReference>
<evidence type="ECO:0000256" key="1">
    <source>
        <dbReference type="ARBA" id="ARBA00004196"/>
    </source>
</evidence>
<dbReference type="InterPro" id="IPR051313">
    <property type="entry name" value="Bact_iron-sidero_bind"/>
</dbReference>
<dbReference type="InterPro" id="IPR002491">
    <property type="entry name" value="ABC_transptr_periplasmic_BD"/>
</dbReference>
<dbReference type="GO" id="GO:0003700">
    <property type="term" value="F:DNA-binding transcription factor activity"/>
    <property type="evidence" value="ECO:0007669"/>
    <property type="project" value="InterPro"/>
</dbReference>
<evidence type="ECO:0000313" key="10">
    <source>
        <dbReference type="EMBL" id="REK74289.1"/>
    </source>
</evidence>
<dbReference type="InterPro" id="IPR014710">
    <property type="entry name" value="RmlC-like_jellyroll"/>
</dbReference>
<evidence type="ECO:0000313" key="11">
    <source>
        <dbReference type="Proteomes" id="UP000261905"/>
    </source>
</evidence>
<dbReference type="InterPro" id="IPR011051">
    <property type="entry name" value="RmlC_Cupin_sf"/>
</dbReference>
<evidence type="ECO:0000256" key="6">
    <source>
        <dbReference type="ARBA" id="ARBA00023125"/>
    </source>
</evidence>
<sequence>MIDRDKHLLMWNYAYIKILDIRQIRMEKGQALPLYQLPAHSYLFAINGSAYIDLGGERHKVSSFQLLHGGKGLAISIEAVDDFKYFMIMYKAILPFTFRADVMQLWQKQNPFYDHYAIKPSHPLPLYSLAEGMFNHWQSSSSWHRLQVKSSMYQFVVELMDQLEEENTTVIKPDLLTHVRGYMHDHYHEPISLDSIAATTGYSAGYISRQFKEQLNMSPIYYLGKIRIEHASRLLLQSNATLQQIAEQVGYPDGFTLSRSFKRYKGVSPAVFRERKNDSLDEDLLYNRSKIAILPKRSNRYSEFEVDNHYQLKGDVSKTMYKSFKVTAMTVMLCITLLLSACSGAANQAVNPGTAVISEAGNQGQQEQKEPAQQKTTRTVSTLRGDVEVPLNPERVAADQYMGHLVKLGIIPVGVREEMLDEAWMEKAGLTEEILSKIENLGAFPMNPEKLIMLEPDLIIGSIEDSIEQYQKISTTVFLPYWEELSTAGPIEKFKSIAKIFGKEQEADEWVKGYEQEVAKSKEQIAGVIKEGETVSVVQFAYNGLYVLAAEGGNYGSSTIYQMMDLPPTEQAKNMPQGFASISLEALPEYLGDHVFVYISTPEDAKEIMDSAVWKSAEAVKKGNVYLYGQSGDEFVMEDPYSLEMQLQKITSLLLAKKQ</sequence>
<dbReference type="GO" id="GO:0043565">
    <property type="term" value="F:sequence-specific DNA binding"/>
    <property type="evidence" value="ECO:0007669"/>
    <property type="project" value="InterPro"/>
</dbReference>
<evidence type="ECO:0000256" key="4">
    <source>
        <dbReference type="ARBA" id="ARBA00022729"/>
    </source>
</evidence>
<dbReference type="Proteomes" id="UP000261905">
    <property type="component" value="Unassembled WGS sequence"/>
</dbReference>
<dbReference type="InterPro" id="IPR018062">
    <property type="entry name" value="HTH_AraC-typ_CS"/>
</dbReference>
<comment type="caution">
    <text evidence="10">The sequence shown here is derived from an EMBL/GenBank/DDBJ whole genome shotgun (WGS) entry which is preliminary data.</text>
</comment>
<dbReference type="PROSITE" id="PS00041">
    <property type="entry name" value="HTH_ARAC_FAMILY_1"/>
    <property type="match status" value="1"/>
</dbReference>
<dbReference type="GO" id="GO:1901678">
    <property type="term" value="P:iron coordination entity transport"/>
    <property type="evidence" value="ECO:0007669"/>
    <property type="project" value="UniProtKB-ARBA"/>
</dbReference>
<reference evidence="10 11" key="1">
    <citation type="submission" date="2018-08" db="EMBL/GenBank/DDBJ databases">
        <title>Paenibacillus sp. M4BSY-1, whole genome shotgun sequence.</title>
        <authorList>
            <person name="Tuo L."/>
        </authorList>
    </citation>
    <scope>NUCLEOTIDE SEQUENCE [LARGE SCALE GENOMIC DNA]</scope>
    <source>
        <strain evidence="10 11">M4BSY-1</strain>
    </source>
</reference>
<dbReference type="Pfam" id="PF01497">
    <property type="entry name" value="Peripla_BP_2"/>
    <property type="match status" value="1"/>
</dbReference>